<reference evidence="2" key="1">
    <citation type="submission" date="2016-08" db="EMBL/GenBank/DDBJ databases">
        <authorList>
            <person name="Varghese N."/>
            <person name="Submissions Spin"/>
        </authorList>
    </citation>
    <scope>NUCLEOTIDE SEQUENCE [LARGE SCALE GENOMIC DNA]</scope>
    <source>
        <strain evidence="2">R-53248</strain>
    </source>
</reference>
<dbReference type="Proteomes" id="UP000199670">
    <property type="component" value="Unassembled WGS sequence"/>
</dbReference>
<evidence type="ECO:0000313" key="2">
    <source>
        <dbReference type="Proteomes" id="UP000199670"/>
    </source>
</evidence>
<sequence>MNRNEYFSLMSEKNTLINLISKTPDDFQFKLEKMSLNSRLEEVENKLKRVDKDFLHFPSKLKITFRGAPVLGTTGISSNFGTIAIKALTDAINCILKSLNVGKSENANLMITDIAKGSFGFVLEDIGNQSFSLLPEDDKSSNIAINKLQEILGFASNSDSNELIENIIELDLNSINKIKDFVEILDKNKAVCAINFNEHSFSFQNNNQVKTALSHLDIAKKSDIDEILNVMFLGVLPNKRKCEFKLVGDDNVYVASIDKKIKDPELINKHLNSYVNASFKTSQIEDRPKKYLLLELPCSW</sequence>
<accession>A0A1C4A4G0</accession>
<name>A0A1C4A4G0_9GAMM</name>
<evidence type="ECO:0000313" key="1">
    <source>
        <dbReference type="EMBL" id="SCB89433.1"/>
    </source>
</evidence>
<organism evidence="1 2">
    <name type="scientific">Gilliamella bombicola</name>
    <dbReference type="NCBI Taxonomy" id="1798182"/>
    <lineage>
        <taxon>Bacteria</taxon>
        <taxon>Pseudomonadati</taxon>
        <taxon>Pseudomonadota</taxon>
        <taxon>Gammaproteobacteria</taxon>
        <taxon>Orbales</taxon>
        <taxon>Orbaceae</taxon>
        <taxon>Gilliamella</taxon>
    </lineage>
</organism>
<dbReference type="AlphaFoldDB" id="A0A1C4A4G0"/>
<dbReference type="STRING" id="1798182.GA0061081_102232"/>
<gene>
    <name evidence="1" type="ORF">GA0061081_102232</name>
</gene>
<proteinExistence type="predicted"/>
<dbReference type="RefSeq" id="WP_091346997.1">
    <property type="nucleotide sequence ID" value="NZ_FMAQ01000002.1"/>
</dbReference>
<protein>
    <submittedName>
        <fullName evidence="1">Uncharacterized protein</fullName>
    </submittedName>
</protein>
<dbReference type="OrthoDB" id="7822108at2"/>
<keyword evidence="2" id="KW-1185">Reference proteome</keyword>
<dbReference type="EMBL" id="FMAQ01000002">
    <property type="protein sequence ID" value="SCB89433.1"/>
    <property type="molecule type" value="Genomic_DNA"/>
</dbReference>